<dbReference type="Gene3D" id="3.40.1370.10">
    <property type="match status" value="1"/>
</dbReference>
<keyword evidence="7" id="KW-1185">Reference proteome</keyword>
<evidence type="ECO:0000256" key="5">
    <source>
        <dbReference type="SAM" id="MobiDB-lite"/>
    </source>
</evidence>
<evidence type="ECO:0000256" key="4">
    <source>
        <dbReference type="ARBA" id="ARBA00040565"/>
    </source>
</evidence>
<name>A0AAD5RYN3_9PEZI</name>
<dbReference type="InterPro" id="IPR002136">
    <property type="entry name" value="Ribosomal_uL4"/>
</dbReference>
<organism evidence="6 7">
    <name type="scientific">Zalerion maritima</name>
    <dbReference type="NCBI Taxonomy" id="339359"/>
    <lineage>
        <taxon>Eukaryota</taxon>
        <taxon>Fungi</taxon>
        <taxon>Dikarya</taxon>
        <taxon>Ascomycota</taxon>
        <taxon>Pezizomycotina</taxon>
        <taxon>Sordariomycetes</taxon>
        <taxon>Lulworthiomycetidae</taxon>
        <taxon>Lulworthiales</taxon>
        <taxon>Lulworthiaceae</taxon>
        <taxon>Zalerion</taxon>
    </lineage>
</organism>
<sequence length="328" mass="36809">MAGKTPRSLAEAMKALSLASGSTRPTILGKFPNPCAAKTMATEAPRPGNSHIPYSEERIPLWRPDAKVPLTIHSFPSLEPKSLEYWSVQHLHVPMRKDLLHLAIVYEGDNTRQGTAHVKNAWEVAGSHRKLYRQKGTGMARAGWKQSPIRKGGGKAHGPRKNRDFTTQLTRKVYDQAWRIALSYRYRRGELIVVEENGLELPVRQDFVDLCKAGTMRPELEESFYKRYVAEVLNAQALGKAAGRTLFVAKNRRDLLWRGLGFAGEHGEVATIDEIDVKDLLEKGKVVMERNVLKELIARHQCDLVNQFAIHGWVNKGPPIGQLALKAD</sequence>
<evidence type="ECO:0000313" key="6">
    <source>
        <dbReference type="EMBL" id="KAJ2902192.1"/>
    </source>
</evidence>
<dbReference type="Pfam" id="PF00573">
    <property type="entry name" value="Ribosomal_L4"/>
    <property type="match status" value="1"/>
</dbReference>
<dbReference type="InterPro" id="IPR013005">
    <property type="entry name" value="Ribosomal_uL4-like"/>
</dbReference>
<dbReference type="GO" id="GO:0006412">
    <property type="term" value="P:translation"/>
    <property type="evidence" value="ECO:0007669"/>
    <property type="project" value="InterPro"/>
</dbReference>
<dbReference type="Proteomes" id="UP001201980">
    <property type="component" value="Unassembled WGS sequence"/>
</dbReference>
<reference evidence="6" key="1">
    <citation type="submission" date="2022-07" db="EMBL/GenBank/DDBJ databases">
        <title>Draft genome sequence of Zalerion maritima ATCC 34329, a (micro)plastics degrading marine fungus.</title>
        <authorList>
            <person name="Paco A."/>
            <person name="Goncalves M.F.M."/>
            <person name="Rocha-Santos T.A.P."/>
            <person name="Alves A."/>
        </authorList>
    </citation>
    <scope>NUCLEOTIDE SEQUENCE</scope>
    <source>
        <strain evidence="6">ATCC 34329</strain>
    </source>
</reference>
<dbReference type="SUPFAM" id="SSF52166">
    <property type="entry name" value="Ribosomal protein L4"/>
    <property type="match status" value="1"/>
</dbReference>
<evidence type="ECO:0000256" key="3">
    <source>
        <dbReference type="ARBA" id="ARBA00023274"/>
    </source>
</evidence>
<comment type="similarity">
    <text evidence="1">Belongs to the universal ribosomal protein uL4 family.</text>
</comment>
<dbReference type="PANTHER" id="PTHR10746:SF6">
    <property type="entry name" value="LARGE RIBOSOMAL SUBUNIT PROTEIN UL4M"/>
    <property type="match status" value="1"/>
</dbReference>
<gene>
    <name evidence="6" type="ORF">MKZ38_000926</name>
</gene>
<evidence type="ECO:0000256" key="1">
    <source>
        <dbReference type="ARBA" id="ARBA00010528"/>
    </source>
</evidence>
<feature type="region of interest" description="Disordered" evidence="5">
    <location>
        <begin position="142"/>
        <end position="162"/>
    </location>
</feature>
<dbReference type="GO" id="GO:0005840">
    <property type="term" value="C:ribosome"/>
    <property type="evidence" value="ECO:0007669"/>
    <property type="project" value="UniProtKB-KW"/>
</dbReference>
<dbReference type="GO" id="GO:1990904">
    <property type="term" value="C:ribonucleoprotein complex"/>
    <property type="evidence" value="ECO:0007669"/>
    <property type="project" value="UniProtKB-KW"/>
</dbReference>
<accession>A0AAD5RYN3</accession>
<dbReference type="InterPro" id="IPR023574">
    <property type="entry name" value="Ribosomal_uL4_dom_sf"/>
</dbReference>
<evidence type="ECO:0000256" key="2">
    <source>
        <dbReference type="ARBA" id="ARBA00022980"/>
    </source>
</evidence>
<keyword evidence="2 6" id="KW-0689">Ribosomal protein</keyword>
<keyword evidence="3" id="KW-0687">Ribonucleoprotein</keyword>
<evidence type="ECO:0000313" key="7">
    <source>
        <dbReference type="Proteomes" id="UP001201980"/>
    </source>
</evidence>
<dbReference type="GO" id="GO:0003735">
    <property type="term" value="F:structural constituent of ribosome"/>
    <property type="evidence" value="ECO:0007669"/>
    <property type="project" value="InterPro"/>
</dbReference>
<comment type="caution">
    <text evidence="6">The sequence shown here is derived from an EMBL/GenBank/DDBJ whole genome shotgun (WGS) entry which is preliminary data.</text>
</comment>
<protein>
    <recommendedName>
        <fullName evidence="4">Large ribosomal subunit protein uL4m</fullName>
    </recommendedName>
</protein>
<dbReference type="AlphaFoldDB" id="A0AAD5RYN3"/>
<dbReference type="PANTHER" id="PTHR10746">
    <property type="entry name" value="50S RIBOSOMAL PROTEIN L4"/>
    <property type="match status" value="1"/>
</dbReference>
<proteinExistence type="inferred from homology"/>
<dbReference type="EMBL" id="JAKWBI020000121">
    <property type="protein sequence ID" value="KAJ2902192.1"/>
    <property type="molecule type" value="Genomic_DNA"/>
</dbReference>